<dbReference type="Proteomes" id="UP001611580">
    <property type="component" value="Unassembled WGS sequence"/>
</dbReference>
<proteinExistence type="inferred from homology"/>
<evidence type="ECO:0000256" key="1">
    <source>
        <dbReference type="ARBA" id="ARBA00010154"/>
    </source>
</evidence>
<dbReference type="CDD" id="cd00438">
    <property type="entry name" value="cupin_RmlC"/>
    <property type="match status" value="1"/>
</dbReference>
<dbReference type="InterPro" id="IPR011051">
    <property type="entry name" value="RmlC_Cupin_sf"/>
</dbReference>
<comment type="caution">
    <text evidence="2">The sequence shown here is derived from an EMBL/GenBank/DDBJ whole genome shotgun (WGS) entry which is preliminary data.</text>
</comment>
<protein>
    <submittedName>
        <fullName evidence="2">dTDP-4-dehydrorhamnose 3,5-epimerase family protein</fullName>
    </submittedName>
</protein>
<dbReference type="SUPFAM" id="SSF51182">
    <property type="entry name" value="RmlC-like cupins"/>
    <property type="match status" value="1"/>
</dbReference>
<dbReference type="PANTHER" id="PTHR21047:SF2">
    <property type="entry name" value="THYMIDINE DIPHOSPHO-4-KETO-RHAMNOSE 3,5-EPIMERASE"/>
    <property type="match status" value="1"/>
</dbReference>
<name>A0ABW7XCP0_9MICO</name>
<organism evidence="2 3">
    <name type="scientific">Promicromonospora kroppenstedtii</name>
    <dbReference type="NCBI Taxonomy" id="440482"/>
    <lineage>
        <taxon>Bacteria</taxon>
        <taxon>Bacillati</taxon>
        <taxon>Actinomycetota</taxon>
        <taxon>Actinomycetes</taxon>
        <taxon>Micrococcales</taxon>
        <taxon>Promicromonosporaceae</taxon>
        <taxon>Promicromonospora</taxon>
    </lineage>
</organism>
<evidence type="ECO:0000313" key="3">
    <source>
        <dbReference type="Proteomes" id="UP001611580"/>
    </source>
</evidence>
<dbReference type="InterPro" id="IPR014710">
    <property type="entry name" value="RmlC-like_jellyroll"/>
</dbReference>
<dbReference type="EMBL" id="JBIRYI010000001">
    <property type="protein sequence ID" value="MFI2485258.1"/>
    <property type="molecule type" value="Genomic_DNA"/>
</dbReference>
<reference evidence="2 3" key="1">
    <citation type="submission" date="2024-10" db="EMBL/GenBank/DDBJ databases">
        <title>The Natural Products Discovery Center: Release of the First 8490 Sequenced Strains for Exploring Actinobacteria Biosynthetic Diversity.</title>
        <authorList>
            <person name="Kalkreuter E."/>
            <person name="Kautsar S.A."/>
            <person name="Yang D."/>
            <person name="Bader C.D."/>
            <person name="Teijaro C.N."/>
            <person name="Fluegel L."/>
            <person name="Davis C.M."/>
            <person name="Simpson J.R."/>
            <person name="Lauterbach L."/>
            <person name="Steele A.D."/>
            <person name="Gui C."/>
            <person name="Meng S."/>
            <person name="Li G."/>
            <person name="Viehrig K."/>
            <person name="Ye F."/>
            <person name="Su P."/>
            <person name="Kiefer A.F."/>
            <person name="Nichols A."/>
            <person name="Cepeda A.J."/>
            <person name="Yan W."/>
            <person name="Fan B."/>
            <person name="Jiang Y."/>
            <person name="Adhikari A."/>
            <person name="Zheng C.-J."/>
            <person name="Schuster L."/>
            <person name="Cowan T.M."/>
            <person name="Smanski M.J."/>
            <person name="Chevrette M.G."/>
            <person name="De Carvalho L.P.S."/>
            <person name="Shen B."/>
        </authorList>
    </citation>
    <scope>NUCLEOTIDE SEQUENCE [LARGE SCALE GENOMIC DNA]</scope>
    <source>
        <strain evidence="2 3">NPDC019481</strain>
    </source>
</reference>
<dbReference type="PANTHER" id="PTHR21047">
    <property type="entry name" value="DTDP-6-DEOXY-D-GLUCOSE-3,5 EPIMERASE"/>
    <property type="match status" value="1"/>
</dbReference>
<gene>
    <name evidence="2" type="ORF">ACH47X_00015</name>
</gene>
<dbReference type="InterPro" id="IPR000888">
    <property type="entry name" value="RmlC-like"/>
</dbReference>
<dbReference type="RefSeq" id="WP_397400230.1">
    <property type="nucleotide sequence ID" value="NZ_JBIRYI010000001.1"/>
</dbReference>
<dbReference type="Gene3D" id="2.60.120.10">
    <property type="entry name" value="Jelly Rolls"/>
    <property type="match status" value="1"/>
</dbReference>
<dbReference type="Pfam" id="PF00908">
    <property type="entry name" value="dTDP_sugar_isom"/>
    <property type="match status" value="1"/>
</dbReference>
<keyword evidence="3" id="KW-1185">Reference proteome</keyword>
<evidence type="ECO:0000313" key="2">
    <source>
        <dbReference type="EMBL" id="MFI2485258.1"/>
    </source>
</evidence>
<accession>A0ABW7XCP0</accession>
<sequence>MEYRELAVPGAFEITPKQHGDPRGLFLEAFKAGPFADAVGHSFDLQQANCSVSAAGVLRGIHFADVPPSQAKYVMCVSGAVLDVVVDIRVGSPTFGTWDAVLLDDVDRRAIYLSEGLGHAFMSLEDSSTVLYLCSAGYAPGREHGIHPLDKDLAIAWPTTARDGTPITPLLSDKDEAAPTLKEAQTQGLLPTMEAVSTYVSGLRATPATRP</sequence>
<comment type="similarity">
    <text evidence="1">Belongs to the dTDP-4-dehydrorhamnose 3,5-epimerase family.</text>
</comment>